<proteinExistence type="predicted"/>
<keyword evidence="1" id="KW-1133">Transmembrane helix</keyword>
<evidence type="ECO:0000313" key="2">
    <source>
        <dbReference type="EMBL" id="KAG5667496.1"/>
    </source>
</evidence>
<organism evidence="2 3">
    <name type="scientific">Polypedilum vanderplanki</name>
    <name type="common">Sleeping chironomid midge</name>
    <dbReference type="NCBI Taxonomy" id="319348"/>
    <lineage>
        <taxon>Eukaryota</taxon>
        <taxon>Metazoa</taxon>
        <taxon>Ecdysozoa</taxon>
        <taxon>Arthropoda</taxon>
        <taxon>Hexapoda</taxon>
        <taxon>Insecta</taxon>
        <taxon>Pterygota</taxon>
        <taxon>Neoptera</taxon>
        <taxon>Endopterygota</taxon>
        <taxon>Diptera</taxon>
        <taxon>Nematocera</taxon>
        <taxon>Chironomoidea</taxon>
        <taxon>Chironomidae</taxon>
        <taxon>Chironominae</taxon>
        <taxon>Polypedilum</taxon>
        <taxon>Polypedilum</taxon>
    </lineage>
</organism>
<dbReference type="InterPro" id="IPR027417">
    <property type="entry name" value="P-loop_NTPase"/>
</dbReference>
<evidence type="ECO:0008006" key="4">
    <source>
        <dbReference type="Google" id="ProtNLM"/>
    </source>
</evidence>
<evidence type="ECO:0000256" key="1">
    <source>
        <dbReference type="SAM" id="Phobius"/>
    </source>
</evidence>
<dbReference type="Proteomes" id="UP001107558">
    <property type="component" value="Chromosome 4"/>
</dbReference>
<dbReference type="OrthoDB" id="7739966at2759"/>
<evidence type="ECO:0000313" key="3">
    <source>
        <dbReference type="Proteomes" id="UP001107558"/>
    </source>
</evidence>
<keyword evidence="1" id="KW-0812">Transmembrane</keyword>
<protein>
    <recommendedName>
        <fullName evidence="4">Ankyrin repeat protein</fullName>
    </recommendedName>
</protein>
<dbReference type="EMBL" id="JADBJN010000004">
    <property type="protein sequence ID" value="KAG5667496.1"/>
    <property type="molecule type" value="Genomic_DNA"/>
</dbReference>
<keyword evidence="3" id="KW-1185">Reference proteome</keyword>
<dbReference type="Gene3D" id="1.25.40.20">
    <property type="entry name" value="Ankyrin repeat-containing domain"/>
    <property type="match status" value="1"/>
</dbReference>
<accession>A0A9J6BD42</accession>
<gene>
    <name evidence="2" type="ORF">PVAND_015476</name>
</gene>
<dbReference type="SUPFAM" id="SSF48403">
    <property type="entry name" value="Ankyrin repeat"/>
    <property type="match status" value="1"/>
</dbReference>
<keyword evidence="1" id="KW-0472">Membrane</keyword>
<reference evidence="2" key="1">
    <citation type="submission" date="2021-03" db="EMBL/GenBank/DDBJ databases">
        <title>Chromosome level genome of the anhydrobiotic midge Polypedilum vanderplanki.</title>
        <authorList>
            <person name="Yoshida Y."/>
            <person name="Kikawada T."/>
            <person name="Gusev O."/>
        </authorList>
    </citation>
    <scope>NUCLEOTIDE SEQUENCE</scope>
    <source>
        <strain evidence="2">NIAS01</strain>
        <tissue evidence="2">Whole body or cell culture</tissue>
    </source>
</reference>
<name>A0A9J6BD42_POLVA</name>
<sequence length="1418" mass="168073">MVRVIQNEKLNLSSLTNTNGLNLFFIAAQSENTKIIKILLHVAFNVDFKSPGNESIAADYAYENYHFETLLELLKASSKFPVNFEINQSSEEVQEFAKLSQNLHESIKLGNLEKVQEILNQNSSLRYFYDPNNVSAVATSVINKQIFIYELLIVQNRFFGPHEEEEEEIFKFLTSQEQEEIRLIHFKLKKDLQPKHINLLISKSFVGHDVDEINSKIEKIAKSFRILNRFKSIEILLKIAALLNAVHIVFDFNRDSVNYLDPSRSKYELGLFYETGVIYIGAKQLLDFDNLNKVLGTIAHEICHFVLFVVFENYAKPYEIDDLETAEEFERISRECQGNKEVEDIVGIVFDVYEPEFHHAELITRVPHILAHYFAYPDEIDYLREEFKSLFDFYEIKLLPKLEKALIEIETKDEREIKRQIHKRDKKISKLKKISFFVAISLAIIVGLVVGIIFYKPNYNFNDLNNEQKEKVLNGIVKFEGIEMKFNELFNKTDSNLFNILNSQQIKVLLKGEILNLNKSQNEFLESEIYLIYLNMTKELKVKIENSLINFQGFIVNFNSLVENETKIYETLNYKEIFEILKVKTILEVGQKLKNETNFYVNRIFSLNVKNLKQSKIINKNSSELFLKAQNEKIILLSDNSGNGKSTTFKILALEMKIKFPLKWIQYVNMRNFIEIYENFNFDIFKVLIRIFDMKTLFEKNILEKILKDSNFVIFWDGFDEISPIYTEKSLKIMQMIKNDTNSIQFIATRPHYAINITNALNIDTVTKMMPYKRNERDEFLMKYFAYKNLTKIKSKIATNYSIKLIKKIQSEERGFVGSPLLLSMIAKVSLTNVDLKNQPKNFYEIYEYFTKINLEITVSKGNIMEEIKNGFLSSRDKNLLVFHQYYAFRFLFPNLNEKYKQLEIFKRYEKIPKSNVTILAHFGLVTVDIGGNVEFIHRTFAEFFVFQYFVDNFYEFEGDASQKEKTFRLDLMIEKLIESDYEELTKFSKSYLKNSKFMFEGKIFKIFGKSMQKRIASGFEEFFNSVDEYDEFFRFGKSLWNFNENLSYFNVIAIKSPFDYPSNFNKYLKQVQKKFPYDKKQQDLILYGKNLRGNFLLAAFREHLEYRDDFNMKEFLIKTKVNSTKGTQIIVNDFKKFQKFSDFYYFIKPILTIDERKRIFTDGLFEFFHNETQIVGIFDELKELFTEEEIKNYFCTQIENLNLNLDETKLEPEHLDKIDLMFEKCGTIQKTDEFLYSRKDSKYCSRINFYNSSNLNQFYAIWNYVGKNFKNKQKKLLREPVCYLEGGCSSFHFFSRVFFTAEDSQIFLEVIEIYKENFDQNEIIEFCVETMYDIAIIPQYPHNEENVKIFVDLIHELKLEKKEKIQQYLIKFCTRFRIRKQEPLNGNYPLIVLLKQIVGEKKFNDLQKPRTVCEVKN</sequence>
<dbReference type="SUPFAM" id="SSF52540">
    <property type="entry name" value="P-loop containing nucleoside triphosphate hydrolases"/>
    <property type="match status" value="1"/>
</dbReference>
<feature type="transmembrane region" description="Helical" evidence="1">
    <location>
        <begin position="434"/>
        <end position="455"/>
    </location>
</feature>
<comment type="caution">
    <text evidence="2">The sequence shown here is derived from an EMBL/GenBank/DDBJ whole genome shotgun (WGS) entry which is preliminary data.</text>
</comment>
<dbReference type="InterPro" id="IPR036770">
    <property type="entry name" value="Ankyrin_rpt-contain_sf"/>
</dbReference>